<organism evidence="2 3">
    <name type="scientific">Hathewaya proteolytica DSM 3090</name>
    <dbReference type="NCBI Taxonomy" id="1121331"/>
    <lineage>
        <taxon>Bacteria</taxon>
        <taxon>Bacillati</taxon>
        <taxon>Bacillota</taxon>
        <taxon>Clostridia</taxon>
        <taxon>Eubacteriales</taxon>
        <taxon>Clostridiaceae</taxon>
        <taxon>Hathewaya</taxon>
    </lineage>
</organism>
<dbReference type="InterPro" id="IPR003495">
    <property type="entry name" value="CobW/HypB/UreG_nucleotide-bd"/>
</dbReference>
<dbReference type="STRING" id="1121331.SAMN02745248_00990"/>
<gene>
    <name evidence="2" type="ORF">SAMN02745248_00990</name>
</gene>
<dbReference type="InterPro" id="IPR027417">
    <property type="entry name" value="P-loop_NTPase"/>
</dbReference>
<accession>A0A1M6MBP1</accession>
<protein>
    <submittedName>
        <fullName evidence="2">GTPase, G3E family</fullName>
    </submittedName>
</protein>
<sequence>MVKIHIVSGFLGAGKTTFIKRLMEILRNEKNVIIENEFGEVSIDGDVVKKEGYDVVELPSGCICCSLKLDFHEAIQNIIEDINPDNIIIEPTGLGTLSGIFEVLNFGDLKEKCLVENAITVIDGEGYFEQQEVFGEFFKDQIINAKTLFISKVDNISVEELNNIIDSLRQINSDANMIYESLDSLSADNLCLLLKGKTLEHQVMKDIYISSQKKAMEEVHDFQSMGISIKSEHSRNQLEKKLKSLNNSKLGIVYRAKGNVPCCDGSLEFNYVKGRLSITHSNLKSEGKVCIIGKNLKKFRINMIFQPREVKIYGK</sequence>
<dbReference type="PANTHER" id="PTHR13748">
    <property type="entry name" value="COBW-RELATED"/>
    <property type="match status" value="1"/>
</dbReference>
<dbReference type="SUPFAM" id="SSF52540">
    <property type="entry name" value="P-loop containing nucleoside triphosphate hydrolases"/>
    <property type="match status" value="1"/>
</dbReference>
<evidence type="ECO:0000259" key="1">
    <source>
        <dbReference type="Pfam" id="PF02492"/>
    </source>
</evidence>
<feature type="domain" description="CobW/HypB/UreG nucleotide-binding" evidence="1">
    <location>
        <begin position="4"/>
        <end position="178"/>
    </location>
</feature>
<dbReference type="Pfam" id="PF02492">
    <property type="entry name" value="cobW"/>
    <property type="match status" value="1"/>
</dbReference>
<dbReference type="AlphaFoldDB" id="A0A1M6MBP1"/>
<dbReference type="InterPro" id="IPR051316">
    <property type="entry name" value="Zinc-reg_GTPase_activator"/>
</dbReference>
<reference evidence="2 3" key="1">
    <citation type="submission" date="2016-11" db="EMBL/GenBank/DDBJ databases">
        <authorList>
            <person name="Jaros S."/>
            <person name="Januszkiewicz K."/>
            <person name="Wedrychowicz H."/>
        </authorList>
    </citation>
    <scope>NUCLEOTIDE SEQUENCE [LARGE SCALE GENOMIC DNA]</scope>
    <source>
        <strain evidence="2 3">DSM 3090</strain>
    </source>
</reference>
<dbReference type="EMBL" id="FRAD01000007">
    <property type="protein sequence ID" value="SHJ80902.1"/>
    <property type="molecule type" value="Genomic_DNA"/>
</dbReference>
<dbReference type="GO" id="GO:0005737">
    <property type="term" value="C:cytoplasm"/>
    <property type="evidence" value="ECO:0007669"/>
    <property type="project" value="TreeGrafter"/>
</dbReference>
<dbReference type="OrthoDB" id="9808822at2"/>
<dbReference type="CDD" id="cd03112">
    <property type="entry name" value="CobW-like"/>
    <property type="match status" value="1"/>
</dbReference>
<dbReference type="Gene3D" id="3.40.50.300">
    <property type="entry name" value="P-loop containing nucleotide triphosphate hydrolases"/>
    <property type="match status" value="1"/>
</dbReference>
<evidence type="ECO:0000313" key="3">
    <source>
        <dbReference type="Proteomes" id="UP000183952"/>
    </source>
</evidence>
<keyword evidence="3" id="KW-1185">Reference proteome</keyword>
<dbReference type="PANTHER" id="PTHR13748:SF62">
    <property type="entry name" value="COBW DOMAIN-CONTAINING PROTEIN"/>
    <property type="match status" value="1"/>
</dbReference>
<evidence type="ECO:0000313" key="2">
    <source>
        <dbReference type="EMBL" id="SHJ80902.1"/>
    </source>
</evidence>
<dbReference type="RefSeq" id="WP_072902982.1">
    <property type="nucleotide sequence ID" value="NZ_FRAD01000007.1"/>
</dbReference>
<proteinExistence type="predicted"/>
<name>A0A1M6MBP1_9CLOT</name>
<dbReference type="Proteomes" id="UP000183952">
    <property type="component" value="Unassembled WGS sequence"/>
</dbReference>